<organism evidence="1 2">
    <name type="scientific">Rousettus aegyptiacus</name>
    <name type="common">Egyptian fruit bat</name>
    <name type="synonym">Pteropus aegyptiacus</name>
    <dbReference type="NCBI Taxonomy" id="9407"/>
    <lineage>
        <taxon>Eukaryota</taxon>
        <taxon>Metazoa</taxon>
        <taxon>Chordata</taxon>
        <taxon>Craniata</taxon>
        <taxon>Vertebrata</taxon>
        <taxon>Euteleostomi</taxon>
        <taxon>Mammalia</taxon>
        <taxon>Eutheria</taxon>
        <taxon>Laurasiatheria</taxon>
        <taxon>Chiroptera</taxon>
        <taxon>Yinpterochiroptera</taxon>
        <taxon>Pteropodoidea</taxon>
        <taxon>Pteropodidae</taxon>
        <taxon>Rousettinae</taxon>
        <taxon>Rousettus</taxon>
    </lineage>
</organism>
<proteinExistence type="predicted"/>
<dbReference type="Proteomes" id="UP000593571">
    <property type="component" value="Unassembled WGS sequence"/>
</dbReference>
<dbReference type="EMBL" id="JACASE010000011">
    <property type="protein sequence ID" value="KAF6427989.1"/>
    <property type="molecule type" value="Genomic_DNA"/>
</dbReference>
<reference evidence="1 2" key="1">
    <citation type="journal article" date="2020" name="Nature">
        <title>Six reference-quality genomes reveal evolution of bat adaptations.</title>
        <authorList>
            <person name="Jebb D."/>
            <person name="Huang Z."/>
            <person name="Pippel M."/>
            <person name="Hughes G.M."/>
            <person name="Lavrichenko K."/>
            <person name="Devanna P."/>
            <person name="Winkler S."/>
            <person name="Jermiin L.S."/>
            <person name="Skirmuntt E.C."/>
            <person name="Katzourakis A."/>
            <person name="Burkitt-Gray L."/>
            <person name="Ray D.A."/>
            <person name="Sullivan K.A.M."/>
            <person name="Roscito J.G."/>
            <person name="Kirilenko B.M."/>
            <person name="Davalos L.M."/>
            <person name="Corthals A.P."/>
            <person name="Power M.L."/>
            <person name="Jones G."/>
            <person name="Ransome R.D."/>
            <person name="Dechmann D.K.N."/>
            <person name="Locatelli A.G."/>
            <person name="Puechmaille S.J."/>
            <person name="Fedrigo O."/>
            <person name="Jarvis E.D."/>
            <person name="Hiller M."/>
            <person name="Vernes S.C."/>
            <person name="Myers E.W."/>
            <person name="Teeling E.C."/>
        </authorList>
    </citation>
    <scope>NUCLEOTIDE SEQUENCE [LARGE SCALE GENOMIC DNA]</scope>
    <source>
        <strain evidence="1">MRouAeg1</strain>
        <tissue evidence="1">Muscle</tissue>
    </source>
</reference>
<dbReference type="AlphaFoldDB" id="A0A7J8DY95"/>
<accession>A0A7J8DY95</accession>
<name>A0A7J8DY95_ROUAE</name>
<comment type="caution">
    <text evidence="1">The sequence shown here is derived from an EMBL/GenBank/DDBJ whole genome shotgun (WGS) entry which is preliminary data.</text>
</comment>
<evidence type="ECO:0000313" key="1">
    <source>
        <dbReference type="EMBL" id="KAF6427989.1"/>
    </source>
</evidence>
<sequence length="143" mass="15373">MCVHCAHGRDGVCVTGWTGVCETADRGTCVCVCVRGHVCRRVRTCARVSEAGVYRRVCVCARVRVRVRGRCVRGRCVGGGPWLPSGQASVPPQHTGVWGEESLTRPAELGGTCPRCGGSRSACVDTVFLEDISLIRYSKTPHV</sequence>
<protein>
    <submittedName>
        <fullName evidence="1">Uncharacterized protein</fullName>
    </submittedName>
</protein>
<gene>
    <name evidence="1" type="ORF">HJG63_008442</name>
</gene>
<evidence type="ECO:0000313" key="2">
    <source>
        <dbReference type="Proteomes" id="UP000593571"/>
    </source>
</evidence>
<keyword evidence="2" id="KW-1185">Reference proteome</keyword>